<evidence type="ECO:0000256" key="1">
    <source>
        <dbReference type="SAM" id="SignalP"/>
    </source>
</evidence>
<reference evidence="2 3" key="1">
    <citation type="submission" date="2019-06" db="EMBL/GenBank/DDBJ databases">
        <title>Sequencing the genomes of 1000 actinobacteria strains.</title>
        <authorList>
            <person name="Klenk H.-P."/>
        </authorList>
    </citation>
    <scope>NUCLEOTIDE SEQUENCE [LARGE SCALE GENOMIC DNA]</scope>
    <source>
        <strain evidence="2 3">DSM 12335</strain>
    </source>
</reference>
<feature type="signal peptide" evidence="1">
    <location>
        <begin position="1"/>
        <end position="24"/>
    </location>
</feature>
<gene>
    <name evidence="2" type="ORF">FB467_0758</name>
</gene>
<dbReference type="InterPro" id="IPR007253">
    <property type="entry name" value="Cell_wall-bd_2"/>
</dbReference>
<evidence type="ECO:0000313" key="2">
    <source>
        <dbReference type="EMBL" id="TQL49673.1"/>
    </source>
</evidence>
<dbReference type="OrthoDB" id="5188291at2"/>
<protein>
    <submittedName>
        <fullName evidence="2">Putative cell wall-binding protein</fullName>
    </submittedName>
</protein>
<dbReference type="RefSeq" id="WP_141783900.1">
    <property type="nucleotide sequence ID" value="NZ_BAAAIK010000003.1"/>
</dbReference>
<dbReference type="EMBL" id="VFOP01000001">
    <property type="protein sequence ID" value="TQL49673.1"/>
    <property type="molecule type" value="Genomic_DNA"/>
</dbReference>
<keyword evidence="3" id="KW-1185">Reference proteome</keyword>
<name>A0A542YNJ1_9MICO</name>
<dbReference type="InterPro" id="IPR051922">
    <property type="entry name" value="Bact_Sporulation_Assoc"/>
</dbReference>
<evidence type="ECO:0000313" key="3">
    <source>
        <dbReference type="Proteomes" id="UP000319516"/>
    </source>
</evidence>
<dbReference type="PANTHER" id="PTHR30032:SF8">
    <property type="entry name" value="GERMINATION-SPECIFIC N-ACETYLMURAMOYL-L-ALANINE AMIDASE"/>
    <property type="match status" value="1"/>
</dbReference>
<accession>A0A542YNJ1</accession>
<dbReference type="Pfam" id="PF04122">
    <property type="entry name" value="CW_binding_2"/>
    <property type="match status" value="3"/>
</dbReference>
<dbReference type="PANTHER" id="PTHR30032">
    <property type="entry name" value="N-ACETYLMURAMOYL-L-ALANINE AMIDASE-RELATED"/>
    <property type="match status" value="1"/>
</dbReference>
<feature type="chain" id="PRO_5038896400" evidence="1">
    <location>
        <begin position="25"/>
        <end position="502"/>
    </location>
</feature>
<dbReference type="AlphaFoldDB" id="A0A542YNJ1"/>
<proteinExistence type="predicted"/>
<dbReference type="Gene3D" id="3.40.50.12090">
    <property type="match status" value="2"/>
</dbReference>
<dbReference type="Proteomes" id="UP000319516">
    <property type="component" value="Unassembled WGS sequence"/>
</dbReference>
<sequence length="502" mass="52526">MPPIRRAVTAALALVLAAAAPAVGSTSTTDTGPDAPPQQNSALGYDGYCLDGHGMTVVVDFQDLGAWKGHDGKTIVRCAPGPAEGKDFAGTGRDALREAGVDMTGTERWGLTMACRLDGRPAADETIPRQGDPTYREACVDTPPANAYWSYWYADDGAAWTYSTVGLTSRSAIPGGFEGWSFSLNRSATTNPPPRSAAVRPLADRLSGSTRYATAAEVAGKYVTGVDVVYVATGRGFPDALAGSALAGRQDVPVLLTAPDELPAETVEALQRLKPKRIVVLGGSTVVSDPVVTALKKYTSGTVTRLRGANRYATAEQVSRQFPVSTTRVYVATGDNFPDALAASARAGSQGVPVLLTRKGELPQETVTALNRLQPTQIFVVGGSTVISDAVVTQLRQHAGTVTRLSGANRYGTAEQVSRTGFTPGVPVAYVATGANFPDALAGSALAGRTRGPVLLTRQDTIPPETARELGRLDPQTIIVLGGTTTVSDSVLNQLKQYVVRP</sequence>
<organism evidence="2 3">
    <name type="scientific">Ornithinicoccus hortensis</name>
    <dbReference type="NCBI Taxonomy" id="82346"/>
    <lineage>
        <taxon>Bacteria</taxon>
        <taxon>Bacillati</taxon>
        <taxon>Actinomycetota</taxon>
        <taxon>Actinomycetes</taxon>
        <taxon>Micrococcales</taxon>
        <taxon>Intrasporangiaceae</taxon>
        <taxon>Ornithinicoccus</taxon>
    </lineage>
</organism>
<keyword evidence="1" id="KW-0732">Signal</keyword>
<comment type="caution">
    <text evidence="2">The sequence shown here is derived from an EMBL/GenBank/DDBJ whole genome shotgun (WGS) entry which is preliminary data.</text>
</comment>